<comment type="caution">
    <text evidence="3">The sequence shown here is derived from an EMBL/GenBank/DDBJ whole genome shotgun (WGS) entry which is preliminary data.</text>
</comment>
<dbReference type="PANTHER" id="PTHR35585">
    <property type="entry name" value="HHE DOMAIN PROTEIN (AFU_ORTHOLOGUE AFUA_4G00730)"/>
    <property type="match status" value="1"/>
</dbReference>
<organism evidence="3 4">
    <name type="scientific">Actinocrinis puniceicyclus</name>
    <dbReference type="NCBI Taxonomy" id="977794"/>
    <lineage>
        <taxon>Bacteria</taxon>
        <taxon>Bacillati</taxon>
        <taxon>Actinomycetota</taxon>
        <taxon>Actinomycetes</taxon>
        <taxon>Catenulisporales</taxon>
        <taxon>Actinospicaceae</taxon>
        <taxon>Actinocrinis</taxon>
    </lineage>
</organism>
<accession>A0A8J8BF04</accession>
<name>A0A8J8BF04_9ACTN</name>
<dbReference type="Pfam" id="PF01814">
    <property type="entry name" value="Hemerythrin"/>
    <property type="match status" value="1"/>
</dbReference>
<evidence type="ECO:0000313" key="3">
    <source>
        <dbReference type="EMBL" id="MBS2965691.1"/>
    </source>
</evidence>
<protein>
    <submittedName>
        <fullName evidence="3">Hemerythrin domain-containing protein</fullName>
    </submittedName>
</protein>
<dbReference type="CDD" id="cd12108">
    <property type="entry name" value="Hr-like"/>
    <property type="match status" value="1"/>
</dbReference>
<dbReference type="Gene3D" id="1.20.120.520">
    <property type="entry name" value="nmb1532 protein domain like"/>
    <property type="match status" value="1"/>
</dbReference>
<sequence>MATRQSILDLVDSGLSYPQIGRRLGVAPGLAYLIATGLPADGGDAPGPQADERPGALPTSTQQLSHPESTTPQRDEGTAEDTKAWIRRRALADPALRAAWAAHGVAPPPVTVETEDLIDVIGQEHGQARHLQLQLQTLPGASAGGLLDDLRRRTDVLGLLRAILTAHEHAEEEVLWPLVRDRLPGGGSLARRATRQEHEAQELFGRIEAAEPASDELDRLVKQLTSALRKHVAFEDGVLGQLRERVGEQERAQAGRRFKAARSAFANSTGKAG</sequence>
<proteinExistence type="predicted"/>
<dbReference type="InterPro" id="IPR012312">
    <property type="entry name" value="Hemerythrin-like"/>
</dbReference>
<dbReference type="EMBL" id="JAGSXH010000096">
    <property type="protein sequence ID" value="MBS2965691.1"/>
    <property type="molecule type" value="Genomic_DNA"/>
</dbReference>
<feature type="region of interest" description="Disordered" evidence="1">
    <location>
        <begin position="42"/>
        <end position="81"/>
    </location>
</feature>
<evidence type="ECO:0000256" key="1">
    <source>
        <dbReference type="SAM" id="MobiDB-lite"/>
    </source>
</evidence>
<dbReference type="Proteomes" id="UP000677913">
    <property type="component" value="Unassembled WGS sequence"/>
</dbReference>
<feature type="compositionally biased region" description="Polar residues" evidence="1">
    <location>
        <begin position="58"/>
        <end position="72"/>
    </location>
</feature>
<dbReference type="RefSeq" id="WP_211470044.1">
    <property type="nucleotide sequence ID" value="NZ_JAGSXH010000096.1"/>
</dbReference>
<reference evidence="3" key="1">
    <citation type="submission" date="2021-04" db="EMBL/GenBank/DDBJ databases">
        <title>Genome based classification of Actinospica acidithermotolerans sp. nov., an actinobacterium isolated from an Indonesian hot spring.</title>
        <authorList>
            <person name="Kusuma A.B."/>
            <person name="Putra K.E."/>
            <person name="Nafisah S."/>
            <person name="Loh J."/>
            <person name="Nouioui I."/>
            <person name="Goodfellow M."/>
        </authorList>
    </citation>
    <scope>NUCLEOTIDE SEQUENCE</scope>
    <source>
        <strain evidence="3">DSM 45618</strain>
    </source>
</reference>
<dbReference type="PANTHER" id="PTHR35585:SF1">
    <property type="entry name" value="HHE DOMAIN PROTEIN (AFU_ORTHOLOGUE AFUA_4G00730)"/>
    <property type="match status" value="1"/>
</dbReference>
<evidence type="ECO:0000259" key="2">
    <source>
        <dbReference type="Pfam" id="PF01814"/>
    </source>
</evidence>
<evidence type="ECO:0000313" key="4">
    <source>
        <dbReference type="Proteomes" id="UP000677913"/>
    </source>
</evidence>
<feature type="region of interest" description="Disordered" evidence="1">
    <location>
        <begin position="250"/>
        <end position="273"/>
    </location>
</feature>
<dbReference type="AlphaFoldDB" id="A0A8J8BF04"/>
<keyword evidence="4" id="KW-1185">Reference proteome</keyword>
<feature type="domain" description="Hemerythrin-like" evidence="2">
    <location>
        <begin position="117"/>
        <end position="239"/>
    </location>
</feature>
<gene>
    <name evidence="3" type="ORF">KGA66_21750</name>
</gene>